<dbReference type="PANTHER" id="PTHR34066:SF1">
    <property type="entry name" value="DUF1764 FAMILY PROTEIN"/>
    <property type="match status" value="1"/>
</dbReference>
<feature type="region of interest" description="Disordered" evidence="1">
    <location>
        <begin position="1"/>
        <end position="102"/>
    </location>
</feature>
<sequence>MPRQSSTKKPAKHSPEGPTSEPEKPSVKPKKMGSEIDDIFAAAKKRKRAEEGKMVHNKKRGKVDAKSHDGLRREKNEKKKSPKENEPVRPTSRSRKKTADGLTIYTEEELGIGKADAGDYGRFDEPLAVPWKDWIKRRKPTSKLKKFPYTGKLRAIASTEAMSVLFTKTDRVPDAKSHL</sequence>
<accession>A0A9N7NDB3</accession>
<dbReference type="AlphaFoldDB" id="A0A9N7NDB3"/>
<name>A0A9N7NDB3_STRHE</name>
<proteinExistence type="predicted"/>
<dbReference type="InterPro" id="IPR013885">
    <property type="entry name" value="DUF1764_euk"/>
</dbReference>
<protein>
    <submittedName>
        <fullName evidence="2">Uncharacterized protein</fullName>
    </submittedName>
</protein>
<gene>
    <name evidence="2" type="ORF">SHERM_24009</name>
</gene>
<dbReference type="Proteomes" id="UP001153555">
    <property type="component" value="Unassembled WGS sequence"/>
</dbReference>
<comment type="caution">
    <text evidence="2">The sequence shown here is derived from an EMBL/GenBank/DDBJ whole genome shotgun (WGS) entry which is preliminary data.</text>
</comment>
<organism evidence="2 3">
    <name type="scientific">Striga hermonthica</name>
    <name type="common">Purple witchweed</name>
    <name type="synonym">Buchnera hermonthica</name>
    <dbReference type="NCBI Taxonomy" id="68872"/>
    <lineage>
        <taxon>Eukaryota</taxon>
        <taxon>Viridiplantae</taxon>
        <taxon>Streptophyta</taxon>
        <taxon>Embryophyta</taxon>
        <taxon>Tracheophyta</taxon>
        <taxon>Spermatophyta</taxon>
        <taxon>Magnoliopsida</taxon>
        <taxon>eudicotyledons</taxon>
        <taxon>Gunneridae</taxon>
        <taxon>Pentapetalae</taxon>
        <taxon>asterids</taxon>
        <taxon>lamiids</taxon>
        <taxon>Lamiales</taxon>
        <taxon>Orobanchaceae</taxon>
        <taxon>Buchnereae</taxon>
        <taxon>Striga</taxon>
    </lineage>
</organism>
<dbReference type="PANTHER" id="PTHR34066">
    <property type="entry name" value="GROWTH FACTOR 2"/>
    <property type="match status" value="1"/>
</dbReference>
<evidence type="ECO:0000313" key="3">
    <source>
        <dbReference type="Proteomes" id="UP001153555"/>
    </source>
</evidence>
<feature type="compositionally biased region" description="Basic and acidic residues" evidence="1">
    <location>
        <begin position="62"/>
        <end position="87"/>
    </location>
</feature>
<evidence type="ECO:0000313" key="2">
    <source>
        <dbReference type="EMBL" id="CAA0828314.1"/>
    </source>
</evidence>
<dbReference type="EMBL" id="CACSLK010027752">
    <property type="protein sequence ID" value="CAA0828314.1"/>
    <property type="molecule type" value="Genomic_DNA"/>
</dbReference>
<reference evidence="2" key="1">
    <citation type="submission" date="2019-12" db="EMBL/GenBank/DDBJ databases">
        <authorList>
            <person name="Scholes J."/>
        </authorList>
    </citation>
    <scope>NUCLEOTIDE SEQUENCE</scope>
</reference>
<evidence type="ECO:0000256" key="1">
    <source>
        <dbReference type="SAM" id="MobiDB-lite"/>
    </source>
</evidence>
<dbReference type="Pfam" id="PF08576">
    <property type="entry name" value="DUF1764"/>
    <property type="match status" value="1"/>
</dbReference>
<keyword evidence="3" id="KW-1185">Reference proteome</keyword>
<dbReference type="OrthoDB" id="20835at2759"/>